<evidence type="ECO:0000313" key="1">
    <source>
        <dbReference type="EMBL" id="MFC3961893.1"/>
    </source>
</evidence>
<dbReference type="RefSeq" id="WP_378611650.1">
    <property type="nucleotide sequence ID" value="NZ_JBHSAX010000007.1"/>
</dbReference>
<sequence length="69" mass="7747">MPRSRELSLWCDDLAREFDNRLTPTIYRISTAGSAFKAHALAAAGVAAEHRGRFECFRTLKSADTSDRM</sequence>
<evidence type="ECO:0000313" key="2">
    <source>
        <dbReference type="Proteomes" id="UP001595696"/>
    </source>
</evidence>
<dbReference type="Proteomes" id="UP001595696">
    <property type="component" value="Unassembled WGS sequence"/>
</dbReference>
<proteinExistence type="predicted"/>
<reference evidence="2" key="1">
    <citation type="journal article" date="2019" name="Int. J. Syst. Evol. Microbiol.">
        <title>The Global Catalogue of Microorganisms (GCM) 10K type strain sequencing project: providing services to taxonomists for standard genome sequencing and annotation.</title>
        <authorList>
            <consortium name="The Broad Institute Genomics Platform"/>
            <consortium name="The Broad Institute Genome Sequencing Center for Infectious Disease"/>
            <person name="Wu L."/>
            <person name="Ma J."/>
        </authorList>
    </citation>
    <scope>NUCLEOTIDE SEQUENCE [LARGE SCALE GENOMIC DNA]</scope>
    <source>
        <strain evidence="2">CGMCC 4.7330</strain>
    </source>
</reference>
<keyword evidence="2" id="KW-1185">Reference proteome</keyword>
<dbReference type="EMBL" id="JBHSAX010000007">
    <property type="protein sequence ID" value="MFC3961893.1"/>
    <property type="molecule type" value="Genomic_DNA"/>
</dbReference>
<accession>A0ABV8DPV0</accession>
<name>A0ABV8DPV0_9NOCA</name>
<organism evidence="1 2">
    <name type="scientific">Nocardia jiangsuensis</name>
    <dbReference type="NCBI Taxonomy" id="1691563"/>
    <lineage>
        <taxon>Bacteria</taxon>
        <taxon>Bacillati</taxon>
        <taxon>Actinomycetota</taxon>
        <taxon>Actinomycetes</taxon>
        <taxon>Mycobacteriales</taxon>
        <taxon>Nocardiaceae</taxon>
        <taxon>Nocardia</taxon>
    </lineage>
</organism>
<gene>
    <name evidence="1" type="ORF">ACFO0B_07830</name>
</gene>
<protein>
    <submittedName>
        <fullName evidence="1">Uncharacterized protein</fullName>
    </submittedName>
</protein>
<comment type="caution">
    <text evidence="1">The sequence shown here is derived from an EMBL/GenBank/DDBJ whole genome shotgun (WGS) entry which is preliminary data.</text>
</comment>